<feature type="transmembrane region" description="Helical" evidence="1">
    <location>
        <begin position="35"/>
        <end position="54"/>
    </location>
</feature>
<keyword evidence="1" id="KW-0812">Transmembrane</keyword>
<feature type="transmembrane region" description="Helical" evidence="1">
    <location>
        <begin position="476"/>
        <end position="493"/>
    </location>
</feature>
<keyword evidence="1" id="KW-0472">Membrane</keyword>
<comment type="caution">
    <text evidence="2">The sequence shown here is derived from an EMBL/GenBank/DDBJ whole genome shotgun (WGS) entry which is preliminary data.</text>
</comment>
<evidence type="ECO:0000256" key="1">
    <source>
        <dbReference type="SAM" id="Phobius"/>
    </source>
</evidence>
<reference evidence="2 3" key="1">
    <citation type="submission" date="2018-01" db="EMBL/GenBank/DDBJ databases">
        <title>A novel member of the phylum Bacteroidetes isolated from glacier ice.</title>
        <authorList>
            <person name="Liu Q."/>
            <person name="Xin Y.-H."/>
        </authorList>
    </citation>
    <scope>NUCLEOTIDE SEQUENCE [LARGE SCALE GENOMIC DNA]</scope>
    <source>
        <strain evidence="2 3">RB1R16</strain>
    </source>
</reference>
<feature type="transmembrane region" description="Helical" evidence="1">
    <location>
        <begin position="444"/>
        <end position="470"/>
    </location>
</feature>
<evidence type="ECO:0000313" key="3">
    <source>
        <dbReference type="Proteomes" id="UP000239872"/>
    </source>
</evidence>
<evidence type="ECO:0008006" key="4">
    <source>
        <dbReference type="Google" id="ProtNLM"/>
    </source>
</evidence>
<evidence type="ECO:0000313" key="2">
    <source>
        <dbReference type="EMBL" id="PQJ09668.1"/>
    </source>
</evidence>
<dbReference type="OrthoDB" id="636847at2"/>
<keyword evidence="3" id="KW-1185">Reference proteome</keyword>
<feature type="transmembrane region" description="Helical" evidence="1">
    <location>
        <begin position="411"/>
        <end position="432"/>
    </location>
</feature>
<sequence length="516" mass="59839">MDKNNHKLNLSSEGPIERKSKVQKGSGYLISQKKWLLQAIVLSVVGFIILKYCFPVPDINDDGINYISWAYNDTKMAYRPLAYVNFLKMIHSFTTSIDAIVIVQFIIHVISQLFVLFSVDYIFVINPRVKQLLIVFTSLNPLLLIQCNNIASDSLFCSLTILLITLLIWFARKPDWRLFIAVVSVLYFCIALRLTAMFFPFLFLVTLILCRAKLHAKLLYAGAVIAVVAMFVQNQKDTAWRETGVSVFSGFSGWQIANNALYCYKKIHVDNKDLPSLETRRIDSAVKYLIDSVPTPDEVGVAYLWHQKSPFRMYTIYNASASRQKYFLSWMMVSEDLNEYGWYIIRNNPYPYIRYYIYPNLKRFFYPEPSPLDNYNAAKVKLPAEVWLWFNWPAAELRCRFPELQRKIISVYPPLCVLLNISTIVVIIFFLVTAIPTRKKLPHAIWILFWTWSAFYFGFMAFSVFASAIYLRFLEVIFALSPVFSIILLSWALKIKAMHSAIKLQSSRDEEFKGGD</sequence>
<dbReference type="RefSeq" id="WP_105040440.1">
    <property type="nucleotide sequence ID" value="NZ_PPSL01000005.1"/>
</dbReference>
<feature type="transmembrane region" description="Helical" evidence="1">
    <location>
        <begin position="178"/>
        <end position="207"/>
    </location>
</feature>
<dbReference type="Proteomes" id="UP000239872">
    <property type="component" value="Unassembled WGS sequence"/>
</dbReference>
<feature type="transmembrane region" description="Helical" evidence="1">
    <location>
        <begin position="154"/>
        <end position="172"/>
    </location>
</feature>
<keyword evidence="1" id="KW-1133">Transmembrane helix</keyword>
<protein>
    <recommendedName>
        <fullName evidence="4">Glycosyltransferase RgtA/B/C/D-like domain-containing protein</fullName>
    </recommendedName>
</protein>
<feature type="transmembrane region" description="Helical" evidence="1">
    <location>
        <begin position="99"/>
        <end position="123"/>
    </location>
</feature>
<dbReference type="EMBL" id="PPSL01000005">
    <property type="protein sequence ID" value="PQJ09668.1"/>
    <property type="molecule type" value="Genomic_DNA"/>
</dbReference>
<name>A0A2S7SSH8_9BACT</name>
<gene>
    <name evidence="2" type="ORF">CJD36_017200</name>
</gene>
<dbReference type="AlphaFoldDB" id="A0A2S7SSH8"/>
<accession>A0A2S7SSH8</accession>
<organism evidence="2 3">
    <name type="scientific">Flavipsychrobacter stenotrophus</name>
    <dbReference type="NCBI Taxonomy" id="2077091"/>
    <lineage>
        <taxon>Bacteria</taxon>
        <taxon>Pseudomonadati</taxon>
        <taxon>Bacteroidota</taxon>
        <taxon>Chitinophagia</taxon>
        <taxon>Chitinophagales</taxon>
        <taxon>Chitinophagaceae</taxon>
        <taxon>Flavipsychrobacter</taxon>
    </lineage>
</organism>
<proteinExistence type="predicted"/>